<sequence length="190" mass="20455">MSKAQPINRKPNRIGGMVSVAHSCPTFGVPPRPPMRKPLQPMVEPPSLCLPSSPMFETEISRQSSSTSKGEPELSRSLKTYSGFSCPGVPSQFLISAGSAKLQPPKFSQNSNSTEVKLGSSPTVFELLKRRTSISGGNAQSRRYPGPSFQRNPAPVQPDMDDDLDGLQFDLTLDAPSESKNSASLHPSLT</sequence>
<evidence type="ECO:0000313" key="3">
    <source>
        <dbReference type="EMBL" id="CAD9758839.1"/>
    </source>
</evidence>
<feature type="region of interest" description="Disordered" evidence="1">
    <location>
        <begin position="101"/>
        <end position="190"/>
    </location>
</feature>
<name>A0A7S2TPA2_9EUKA</name>
<evidence type="ECO:0000256" key="1">
    <source>
        <dbReference type="SAM" id="MobiDB-lite"/>
    </source>
</evidence>
<organism evidence="3">
    <name type="scientific">Lotharella oceanica</name>
    <dbReference type="NCBI Taxonomy" id="641309"/>
    <lineage>
        <taxon>Eukaryota</taxon>
        <taxon>Sar</taxon>
        <taxon>Rhizaria</taxon>
        <taxon>Cercozoa</taxon>
        <taxon>Chlorarachniophyceae</taxon>
        <taxon>Lotharella</taxon>
    </lineage>
</organism>
<dbReference type="AlphaFoldDB" id="A0A7S2TPA2"/>
<gene>
    <name evidence="2" type="ORF">LSP00402_LOCUS7378</name>
    <name evidence="3" type="ORF">LSP00402_LOCUS7379</name>
</gene>
<evidence type="ECO:0000313" key="2">
    <source>
        <dbReference type="EMBL" id="CAD9758838.1"/>
    </source>
</evidence>
<accession>A0A7S2TPA2</accession>
<dbReference type="EMBL" id="HBHP01011854">
    <property type="protein sequence ID" value="CAD9758839.1"/>
    <property type="molecule type" value="Transcribed_RNA"/>
</dbReference>
<reference evidence="3" key="1">
    <citation type="submission" date="2021-01" db="EMBL/GenBank/DDBJ databases">
        <authorList>
            <person name="Corre E."/>
            <person name="Pelletier E."/>
            <person name="Niang G."/>
            <person name="Scheremetjew M."/>
            <person name="Finn R."/>
            <person name="Kale V."/>
            <person name="Holt S."/>
            <person name="Cochrane G."/>
            <person name="Meng A."/>
            <person name="Brown T."/>
            <person name="Cohen L."/>
        </authorList>
    </citation>
    <scope>NUCLEOTIDE SEQUENCE</scope>
    <source>
        <strain evidence="3">CCMP622</strain>
    </source>
</reference>
<proteinExistence type="predicted"/>
<dbReference type="EMBL" id="HBHP01011853">
    <property type="protein sequence ID" value="CAD9758838.1"/>
    <property type="molecule type" value="Transcribed_RNA"/>
</dbReference>
<feature type="compositionally biased region" description="Polar residues" evidence="1">
    <location>
        <begin position="106"/>
        <end position="123"/>
    </location>
</feature>
<feature type="compositionally biased region" description="Polar residues" evidence="1">
    <location>
        <begin position="178"/>
        <end position="190"/>
    </location>
</feature>
<feature type="region of interest" description="Disordered" evidence="1">
    <location>
        <begin position="28"/>
        <end position="81"/>
    </location>
</feature>
<protein>
    <submittedName>
        <fullName evidence="3">Uncharacterized protein</fullName>
    </submittedName>
</protein>